<keyword evidence="2" id="KW-0449">Lipoprotein</keyword>
<evidence type="ECO:0000256" key="1">
    <source>
        <dbReference type="ARBA" id="ARBA00022729"/>
    </source>
</evidence>
<gene>
    <name evidence="2" type="ORF">SMD27_04245</name>
</gene>
<evidence type="ECO:0000313" key="2">
    <source>
        <dbReference type="EMBL" id="MDY0882043.1"/>
    </source>
</evidence>
<dbReference type="Pfam" id="PF03548">
    <property type="entry name" value="LolA"/>
    <property type="match status" value="1"/>
</dbReference>
<dbReference type="Gene3D" id="2.50.20.10">
    <property type="entry name" value="Lipoprotein localisation LolA/LolB/LppX"/>
    <property type="match status" value="1"/>
</dbReference>
<keyword evidence="1" id="KW-0732">Signal</keyword>
<dbReference type="PANTHER" id="PTHR35869">
    <property type="entry name" value="OUTER-MEMBRANE LIPOPROTEIN CARRIER PROTEIN"/>
    <property type="match status" value="1"/>
</dbReference>
<dbReference type="RefSeq" id="WP_320507076.1">
    <property type="nucleotide sequence ID" value="NZ_JAXCLW010000001.1"/>
</dbReference>
<dbReference type="SUPFAM" id="SSF89392">
    <property type="entry name" value="Prokaryotic lipoproteins and lipoprotein localization factors"/>
    <property type="match status" value="1"/>
</dbReference>
<dbReference type="PANTHER" id="PTHR35869:SF1">
    <property type="entry name" value="OUTER-MEMBRANE LIPOPROTEIN CARRIER PROTEIN"/>
    <property type="match status" value="1"/>
</dbReference>
<dbReference type="InterPro" id="IPR029046">
    <property type="entry name" value="LolA/LolB/LppX"/>
</dbReference>
<dbReference type="PROSITE" id="PS51318">
    <property type="entry name" value="TAT"/>
    <property type="match status" value="1"/>
</dbReference>
<dbReference type="InterPro" id="IPR006311">
    <property type="entry name" value="TAT_signal"/>
</dbReference>
<organism evidence="2 3">
    <name type="scientific">Dongia soli</name>
    <dbReference type="NCBI Taxonomy" id="600628"/>
    <lineage>
        <taxon>Bacteria</taxon>
        <taxon>Pseudomonadati</taxon>
        <taxon>Pseudomonadota</taxon>
        <taxon>Alphaproteobacteria</taxon>
        <taxon>Rhodospirillales</taxon>
        <taxon>Dongiaceae</taxon>
        <taxon>Dongia</taxon>
    </lineage>
</organism>
<protein>
    <submittedName>
        <fullName evidence="2">Outer membrane lipoprotein carrier protein LolA</fullName>
    </submittedName>
</protein>
<reference evidence="2 3" key="1">
    <citation type="journal article" date="2016" name="Antonie Van Leeuwenhoek">
        <title>Dongia soli sp. nov., isolated from soil from Dokdo, Korea.</title>
        <authorList>
            <person name="Kim D.U."/>
            <person name="Lee H."/>
            <person name="Kim H."/>
            <person name="Kim S.G."/>
            <person name="Ka J.O."/>
        </authorList>
    </citation>
    <scope>NUCLEOTIDE SEQUENCE [LARGE SCALE GENOMIC DNA]</scope>
    <source>
        <strain evidence="2 3">D78</strain>
    </source>
</reference>
<comment type="caution">
    <text evidence="2">The sequence shown here is derived from an EMBL/GenBank/DDBJ whole genome shotgun (WGS) entry which is preliminary data.</text>
</comment>
<dbReference type="EMBL" id="JAXCLW010000001">
    <property type="protein sequence ID" value="MDY0882043.1"/>
    <property type="molecule type" value="Genomic_DNA"/>
</dbReference>
<keyword evidence="3" id="KW-1185">Reference proteome</keyword>
<accession>A0ABU5E6V7</accession>
<evidence type="ECO:0000313" key="3">
    <source>
        <dbReference type="Proteomes" id="UP001279642"/>
    </source>
</evidence>
<name>A0ABU5E6V7_9PROT</name>
<sequence>MSRFEISRRRCLQLTAAALGSLTVSGVALPVACAKKPQPVALSAQDKQDVARIEDYLNNLHSVEARFQQYSPSQGLAFGKIYLRRPGRLRVEYDPPNKILLVADGIALSYYDGELNNLDQVPLSLSPMWFLLKDKVELGGDVTITSFKRAPGAFEIGLVQTDEPDAGSVLLEFGDRPLELRQWTIIDKKNQEVRVGLYDARFGVDLANELFATPKRKSKRN</sequence>
<dbReference type="InterPro" id="IPR004564">
    <property type="entry name" value="OM_lipoprot_carrier_LolA-like"/>
</dbReference>
<proteinExistence type="predicted"/>
<dbReference type="Proteomes" id="UP001279642">
    <property type="component" value="Unassembled WGS sequence"/>
</dbReference>
<dbReference type="CDD" id="cd16325">
    <property type="entry name" value="LolA"/>
    <property type="match status" value="1"/>
</dbReference>